<keyword evidence="6" id="KW-1185">Reference proteome</keyword>
<dbReference type="EMBL" id="JARBJD010000010">
    <property type="protein sequence ID" value="KAK2962570.1"/>
    <property type="molecule type" value="Genomic_DNA"/>
</dbReference>
<feature type="coiled-coil region" evidence="1">
    <location>
        <begin position="494"/>
        <end position="521"/>
    </location>
</feature>
<organism evidence="5 6">
    <name type="scientific">Blattamonas nauphoetae</name>
    <dbReference type="NCBI Taxonomy" id="2049346"/>
    <lineage>
        <taxon>Eukaryota</taxon>
        <taxon>Metamonada</taxon>
        <taxon>Preaxostyla</taxon>
        <taxon>Oxymonadida</taxon>
        <taxon>Blattamonas</taxon>
    </lineage>
</organism>
<feature type="transmembrane region" description="Helical" evidence="3">
    <location>
        <begin position="1118"/>
        <end position="1144"/>
    </location>
</feature>
<dbReference type="SMART" id="SM00327">
    <property type="entry name" value="VWA"/>
    <property type="match status" value="1"/>
</dbReference>
<feature type="compositionally biased region" description="Basic and acidic residues" evidence="2">
    <location>
        <begin position="808"/>
        <end position="822"/>
    </location>
</feature>
<accession>A0ABQ9YFX8</accession>
<feature type="region of interest" description="Disordered" evidence="2">
    <location>
        <begin position="735"/>
        <end position="1062"/>
    </location>
</feature>
<evidence type="ECO:0000256" key="2">
    <source>
        <dbReference type="SAM" id="MobiDB-lite"/>
    </source>
</evidence>
<keyword evidence="1" id="KW-0175">Coiled coil</keyword>
<feature type="compositionally biased region" description="Basic residues" evidence="2">
    <location>
        <begin position="926"/>
        <end position="938"/>
    </location>
</feature>
<keyword evidence="3" id="KW-0472">Membrane</keyword>
<feature type="compositionally biased region" description="Polar residues" evidence="2">
    <location>
        <begin position="1030"/>
        <end position="1054"/>
    </location>
</feature>
<evidence type="ECO:0000313" key="5">
    <source>
        <dbReference type="EMBL" id="KAK2962570.1"/>
    </source>
</evidence>
<keyword evidence="3" id="KW-1133">Transmembrane helix</keyword>
<dbReference type="SUPFAM" id="SSF53300">
    <property type="entry name" value="vWA-like"/>
    <property type="match status" value="1"/>
</dbReference>
<feature type="compositionally biased region" description="Basic and acidic residues" evidence="2">
    <location>
        <begin position="888"/>
        <end position="898"/>
    </location>
</feature>
<dbReference type="PANTHER" id="PTHR35310:SF1">
    <property type="entry name" value="CELL WALL INTEGRITY_STRESS RESPONSE COMPONENT-LIKE PROTEIN"/>
    <property type="match status" value="1"/>
</dbReference>
<dbReference type="PANTHER" id="PTHR35310">
    <property type="entry name" value="CELL WALL INTEGRITY/STRESS RESPONSE COMPONENT-LIKE PROTEIN"/>
    <property type="match status" value="1"/>
</dbReference>
<evidence type="ECO:0000313" key="6">
    <source>
        <dbReference type="Proteomes" id="UP001281761"/>
    </source>
</evidence>
<feature type="compositionally biased region" description="Acidic residues" evidence="2">
    <location>
        <begin position="1006"/>
        <end position="1015"/>
    </location>
</feature>
<proteinExistence type="predicted"/>
<reference evidence="5 6" key="1">
    <citation type="journal article" date="2022" name="bioRxiv">
        <title>Genomics of Preaxostyla Flagellates Illuminates Evolutionary Transitions and the Path Towards Mitochondrial Loss.</title>
        <authorList>
            <person name="Novak L.V.F."/>
            <person name="Treitli S.C."/>
            <person name="Pyrih J."/>
            <person name="Halakuc P."/>
            <person name="Pipaliya S.V."/>
            <person name="Vacek V."/>
            <person name="Brzon O."/>
            <person name="Soukal P."/>
            <person name="Eme L."/>
            <person name="Dacks J.B."/>
            <person name="Karnkowska A."/>
            <person name="Elias M."/>
            <person name="Hampl V."/>
        </authorList>
    </citation>
    <scope>NUCLEOTIDE SEQUENCE [LARGE SCALE GENOMIC DNA]</scope>
    <source>
        <strain evidence="5">NAU3</strain>
        <tissue evidence="5">Gut</tissue>
    </source>
</reference>
<feature type="region of interest" description="Disordered" evidence="2">
    <location>
        <begin position="582"/>
        <end position="634"/>
    </location>
</feature>
<dbReference type="Proteomes" id="UP001281761">
    <property type="component" value="Unassembled WGS sequence"/>
</dbReference>
<sequence length="1509" mass="171634">MSTQSCSTPPTRSDELDDEDDMIVSLDTQIYRCPSGKNNQYTLTATITAEDFDDIQERRAPLDIICLVDTSKSMSGGISQPNRDKLQQVMSCFQNLLKFLGDEDRFTVYQFAQQTKKVIDMAFMNKENRFKCASILEKQMARPDGGTNLLNALQVALQDLTISTQEEEESNRSASIWIFSDGLDRDNRYEVNSVNPNLPAQQVTDKELDKRIKRLIQSYESKIKTGFTINTFGFGEEHDDLILASMAEYGHGSYFFISSNNTNKSPFIKYFADCLNRQLSSILQKGKTTAELQESRIIRQIHSSATSLTSSVVSIGEMYSGETMNVFYDFECDEPTIVGKLTFSFTDLVNGAIQQVISSEINEDAGMVEEMGEDLVEEYMKMKKFVDGTHKMKDRGLFNTTTGSLGKTNEKTNRARNQHNYSMLRTRSLQYATPTIRSNTTDATKKLKGKTNKAGLKKGPGVTYFTQKGIDAERAIRDPEFIDSMEQALDRILVSFLGTQNERYQQSLNSLEQNMRTSTDDFLDDMMQDMRKKCLFEWTSLFGELTTMLNEVRELKEGLVRDSVKSQEILNQLTTSANESPFTHLHANTLPDPIPRNNSLDGTCRDSLPDQNDASTIASDDQMRERGMPPGVNRIDNGVGDIIDFDELVSKEQDRIRRKESGWKSEIDRRRERELALQAELDGLKEQEQELEAEFQAKKTEIQTTVQERDKALQDEIKAAELRKAEREKKRVQMERKEQKEISQFNDVAQQFKKRQDERESLKNTLREQHNHEQEVLKQFRQNRRMGKRMALIHTLDSSQGLTSPAAKKTDTTRRTNTKVDYESLENAELETNEDSEGDLDENASRLTDAPGKKGTRVEKGRRGQAQRARTELQTIIHEEKEEDERGDQDNSEHSEIDKEQDEQADDRRDSFEDDDEPFDQNYIRPHSHVTRKQRRRRQNEDETEEEMDENENRQKARTTRRQAVENQSEERGDDENDEEDEEDENSDQAERTVKHRTLTRRGEDGDSAEEEEEDIRDRQLDDSGDDQESNASLEQHTSDSTFRQTQLSTQYNPPASPRLDNAATLDESFLREKTRPMTLKEEEDWGDDGQIIAAEEVEGSSFLFKLFDSCRYSTCCSVTFCVLFVIFIVFFVFLLIGGLSLLFGGRLMSWTGNLAPISTATTFAIGKTLKGSDTPRVQIWTGDSPQSNADERSLFAIGPKREVPQVSNRWSHRNGPLSNTTFVPLSSNEEAETKHLIEVGTDSVYIRSLQVGDMQIELNNIPDLITKSVRSQDVDYLDTPTTFLSPLNLTQRVDMNTKDISNVGDLTASTATIQSADFSDASARRLTSENAGITSLNIDTLTTNTTGSSSFRHHVTFDGDVTVTGNMKISMPISLADGRYYPAIYTQTFASIDRNTIYDFANVTMDFDSPEPSMFVIDVISISDSFNQEFVEIDNGDTIYHTSQNWLKFITEPAENGAVRISVALYEYGSSADKKHSFILSVYIHPKVHVEFCSPNTTDPAECLREYP</sequence>
<feature type="compositionally biased region" description="Acidic residues" evidence="2">
    <location>
        <begin position="823"/>
        <end position="842"/>
    </location>
</feature>
<evidence type="ECO:0000256" key="1">
    <source>
        <dbReference type="SAM" id="Coils"/>
    </source>
</evidence>
<dbReference type="Gene3D" id="3.40.50.410">
    <property type="entry name" value="von Willebrand factor, type A domain"/>
    <property type="match status" value="1"/>
</dbReference>
<feature type="domain" description="VWFA" evidence="4">
    <location>
        <begin position="63"/>
        <end position="275"/>
    </location>
</feature>
<name>A0ABQ9YFX8_9EUKA</name>
<dbReference type="InterPro" id="IPR036465">
    <property type="entry name" value="vWFA_dom_sf"/>
</dbReference>
<evidence type="ECO:0000256" key="3">
    <source>
        <dbReference type="SAM" id="Phobius"/>
    </source>
</evidence>
<keyword evidence="3" id="KW-0812">Transmembrane</keyword>
<gene>
    <name evidence="5" type="ORF">BLNAU_2402</name>
</gene>
<protein>
    <recommendedName>
        <fullName evidence="4">VWFA domain-containing protein</fullName>
    </recommendedName>
</protein>
<dbReference type="PROSITE" id="PS50234">
    <property type="entry name" value="VWFA"/>
    <property type="match status" value="1"/>
</dbReference>
<feature type="compositionally biased region" description="Polar residues" evidence="2">
    <location>
        <begin position="609"/>
        <end position="619"/>
    </location>
</feature>
<dbReference type="InterPro" id="IPR002035">
    <property type="entry name" value="VWF_A"/>
</dbReference>
<evidence type="ECO:0000259" key="4">
    <source>
        <dbReference type="PROSITE" id="PS50234"/>
    </source>
</evidence>
<dbReference type="Pfam" id="PF00092">
    <property type="entry name" value="VWA"/>
    <property type="match status" value="1"/>
</dbReference>
<comment type="caution">
    <text evidence="5">The sequence shown here is derived from an EMBL/GenBank/DDBJ whole genome shotgun (WGS) entry which is preliminary data.</text>
</comment>
<feature type="compositionally biased region" description="Basic and acidic residues" evidence="2">
    <location>
        <begin position="754"/>
        <end position="778"/>
    </location>
</feature>
<feature type="compositionally biased region" description="Acidic residues" evidence="2">
    <location>
        <begin position="972"/>
        <end position="988"/>
    </location>
</feature>